<keyword evidence="5" id="KW-1185">Reference proteome</keyword>
<dbReference type="AlphaFoldDB" id="A0A4Y8ZLW9"/>
<evidence type="ECO:0000313" key="4">
    <source>
        <dbReference type="EMBL" id="TFI57003.1"/>
    </source>
</evidence>
<dbReference type="RefSeq" id="WP_135089394.1">
    <property type="nucleotide sequence ID" value="NZ_SPDV01000042.1"/>
</dbReference>
<dbReference type="Gene3D" id="3.30.1490.70">
    <property type="match status" value="1"/>
</dbReference>
<organism evidence="4 5">
    <name type="scientific">Sphingomonas parva</name>
    <dbReference type="NCBI Taxonomy" id="2555898"/>
    <lineage>
        <taxon>Bacteria</taxon>
        <taxon>Pseudomonadati</taxon>
        <taxon>Pseudomonadota</taxon>
        <taxon>Alphaproteobacteria</taxon>
        <taxon>Sphingomonadales</taxon>
        <taxon>Sphingomonadaceae</taxon>
        <taxon>Sphingomonas</taxon>
    </lineage>
</organism>
<dbReference type="Proteomes" id="UP000298213">
    <property type="component" value="Unassembled WGS sequence"/>
</dbReference>
<dbReference type="NCBIfam" id="TIGR02778">
    <property type="entry name" value="ligD_pol"/>
    <property type="match status" value="1"/>
</dbReference>
<feature type="domain" description="ATP-dependent DNA ligase family profile" evidence="2">
    <location>
        <begin position="19"/>
        <end position="178"/>
    </location>
</feature>
<dbReference type="Pfam" id="PF21686">
    <property type="entry name" value="LigD_Prim-Pol"/>
    <property type="match status" value="1"/>
</dbReference>
<dbReference type="PANTHER" id="PTHR42705:SF2">
    <property type="entry name" value="BIFUNCTIONAL NON-HOMOLOGOUS END JOINING PROTEIN LIGD"/>
    <property type="match status" value="1"/>
</dbReference>
<gene>
    <name evidence="4" type="ORF">E2493_17330</name>
</gene>
<dbReference type="InterPro" id="IPR014145">
    <property type="entry name" value="LigD_pol_dom"/>
</dbReference>
<accession>A0A4Y8ZLW9</accession>
<dbReference type="Gene3D" id="3.30.470.30">
    <property type="entry name" value="DNA ligase/mRNA capping enzyme"/>
    <property type="match status" value="1"/>
</dbReference>
<dbReference type="GO" id="GO:0003910">
    <property type="term" value="F:DNA ligase (ATP) activity"/>
    <property type="evidence" value="ECO:0007669"/>
    <property type="project" value="InterPro"/>
</dbReference>
<proteinExistence type="predicted"/>
<dbReference type="GO" id="GO:0005524">
    <property type="term" value="F:ATP binding"/>
    <property type="evidence" value="ECO:0007669"/>
    <property type="project" value="InterPro"/>
</dbReference>
<evidence type="ECO:0000313" key="5">
    <source>
        <dbReference type="Proteomes" id="UP000298213"/>
    </source>
</evidence>
<dbReference type="OrthoDB" id="9802472at2"/>
<dbReference type="GO" id="GO:0006310">
    <property type="term" value="P:DNA recombination"/>
    <property type="evidence" value="ECO:0007669"/>
    <property type="project" value="InterPro"/>
</dbReference>
<evidence type="ECO:0000256" key="1">
    <source>
        <dbReference type="SAM" id="MobiDB-lite"/>
    </source>
</evidence>
<evidence type="ECO:0000259" key="3">
    <source>
        <dbReference type="Pfam" id="PF21686"/>
    </source>
</evidence>
<comment type="caution">
    <text evidence="4">The sequence shown here is derived from an EMBL/GenBank/DDBJ whole genome shotgun (WGS) entry which is preliminary data.</text>
</comment>
<dbReference type="Gene3D" id="3.90.920.10">
    <property type="entry name" value="DNA primase, PRIM domain"/>
    <property type="match status" value="1"/>
</dbReference>
<dbReference type="PANTHER" id="PTHR42705">
    <property type="entry name" value="BIFUNCTIONAL NON-HOMOLOGOUS END JOINING PROTEIN LIGD"/>
    <property type="match status" value="1"/>
</dbReference>
<feature type="region of interest" description="Disordered" evidence="1">
    <location>
        <begin position="174"/>
        <end position="222"/>
    </location>
</feature>
<sequence length="497" mass="53801">MPAFVPPMLPTPADAVPDGDDWLHELLYDGERLQIVVEAGVVRAFDTAGRDCTDRFPRVIEAGRRLGVSELVLDGVLVVQDAAGRPDRAALDDAIADAPERLVFVAFDLLHDGRDLRARPIEARRDLLEELIGSDDPSRAIRFGAHVEGGGPAFLAAVAGLGLPGIVSKRVGSRYRSGPAPDWRVTRAPASQDESGGDPAAAGPKPIPGTARGPAGEPSYKKPKLPEKAALIDYYRRLAPLVLRFAGRRPLNLFRCTAGYCFFQRNRNHPASGNAFGPPVRFLPIAQKNGRTEDYLWIDSEAGIVACAAAEAIEFHGWGSPVDQVERPDRIAFDLDPGEGTGFPEVRTAAFTMHRVLGELGLASFPLLSGGKGVHVVVPLTPSSEWPEVRAFAHKICAVLAEAEPQLYTIALPKSERKGRIFLDYLRNQRSATAILPYSLRARPGAPVAAPVSWDELDAIPRASRFTIADAALLLKRARSRALKGWGEAEQFLPRLA</sequence>
<protein>
    <submittedName>
        <fullName evidence="4">Uncharacterized protein</fullName>
    </submittedName>
</protein>
<dbReference type="CDD" id="cd07906">
    <property type="entry name" value="Adenylation_DNA_ligase_LigD_LigC"/>
    <property type="match status" value="1"/>
</dbReference>
<dbReference type="Pfam" id="PF01068">
    <property type="entry name" value="DNA_ligase_A_M"/>
    <property type="match status" value="1"/>
</dbReference>
<feature type="domain" description="DNA ligase D polymerase" evidence="3">
    <location>
        <begin position="228"/>
        <end position="476"/>
    </location>
</feature>
<name>A0A4Y8ZLW9_9SPHN</name>
<reference evidence="4 5" key="1">
    <citation type="submission" date="2019-03" db="EMBL/GenBank/DDBJ databases">
        <title>Genome sequence of Sphingomonas sp. 17J27-24.</title>
        <authorList>
            <person name="Kim M."/>
            <person name="Maeng S."/>
            <person name="Sathiyaraj S."/>
        </authorList>
    </citation>
    <scope>NUCLEOTIDE SEQUENCE [LARGE SCALE GENOMIC DNA]</scope>
    <source>
        <strain evidence="4 5">17J27-24</strain>
    </source>
</reference>
<evidence type="ECO:0000259" key="2">
    <source>
        <dbReference type="Pfam" id="PF01068"/>
    </source>
</evidence>
<dbReference type="GO" id="GO:0006281">
    <property type="term" value="P:DNA repair"/>
    <property type="evidence" value="ECO:0007669"/>
    <property type="project" value="InterPro"/>
</dbReference>
<dbReference type="EMBL" id="SPDV01000042">
    <property type="protein sequence ID" value="TFI57003.1"/>
    <property type="molecule type" value="Genomic_DNA"/>
</dbReference>
<dbReference type="InterPro" id="IPR052171">
    <property type="entry name" value="NHEJ_LigD"/>
</dbReference>
<dbReference type="SUPFAM" id="SSF56091">
    <property type="entry name" value="DNA ligase/mRNA capping enzyme, catalytic domain"/>
    <property type="match status" value="1"/>
</dbReference>
<dbReference type="InterPro" id="IPR012310">
    <property type="entry name" value="DNA_ligase_ATP-dep_cent"/>
</dbReference>